<dbReference type="RefSeq" id="WP_307329544.1">
    <property type="nucleotide sequence ID" value="NZ_JAUSUG010000020.1"/>
</dbReference>
<gene>
    <name evidence="2" type="ORF">J2S74_004241</name>
</gene>
<keyword evidence="3" id="KW-1185">Reference proteome</keyword>
<dbReference type="InterPro" id="IPR034660">
    <property type="entry name" value="DinB/YfiT-like"/>
</dbReference>
<dbReference type="InterPro" id="IPR024775">
    <property type="entry name" value="DinB-like"/>
</dbReference>
<dbReference type="EMBL" id="JAUSUG010000020">
    <property type="protein sequence ID" value="MDQ0256819.1"/>
    <property type="molecule type" value="Genomic_DNA"/>
</dbReference>
<protein>
    <submittedName>
        <fullName evidence="2">ADP-heptose:LPS heptosyltransferase</fullName>
    </submittedName>
</protein>
<name>A0ABU0A000_9BACI</name>
<comment type="caution">
    <text evidence="2">The sequence shown here is derived from an EMBL/GenBank/DDBJ whole genome shotgun (WGS) entry which is preliminary data.</text>
</comment>
<proteinExistence type="predicted"/>
<evidence type="ECO:0000259" key="1">
    <source>
        <dbReference type="Pfam" id="PF12867"/>
    </source>
</evidence>
<feature type="domain" description="DinB-like" evidence="1">
    <location>
        <begin position="8"/>
        <end position="148"/>
    </location>
</feature>
<accession>A0ABU0A000</accession>
<dbReference type="SUPFAM" id="SSF109854">
    <property type="entry name" value="DinB/YfiT-like putative metalloenzymes"/>
    <property type="match status" value="1"/>
</dbReference>
<organism evidence="2 3">
    <name type="scientific">Evansella vedderi</name>
    <dbReference type="NCBI Taxonomy" id="38282"/>
    <lineage>
        <taxon>Bacteria</taxon>
        <taxon>Bacillati</taxon>
        <taxon>Bacillota</taxon>
        <taxon>Bacilli</taxon>
        <taxon>Bacillales</taxon>
        <taxon>Bacillaceae</taxon>
        <taxon>Evansella</taxon>
    </lineage>
</organism>
<reference evidence="2 3" key="1">
    <citation type="submission" date="2023-07" db="EMBL/GenBank/DDBJ databases">
        <title>Genomic Encyclopedia of Type Strains, Phase IV (KMG-IV): sequencing the most valuable type-strain genomes for metagenomic binning, comparative biology and taxonomic classification.</title>
        <authorList>
            <person name="Goeker M."/>
        </authorList>
    </citation>
    <scope>NUCLEOTIDE SEQUENCE [LARGE SCALE GENOMIC DNA]</scope>
    <source>
        <strain evidence="2 3">DSM 9768</strain>
    </source>
</reference>
<dbReference type="Gene3D" id="1.20.120.450">
    <property type="entry name" value="dinb family like domain"/>
    <property type="match status" value="1"/>
</dbReference>
<evidence type="ECO:0000313" key="2">
    <source>
        <dbReference type="EMBL" id="MDQ0256819.1"/>
    </source>
</evidence>
<dbReference type="Pfam" id="PF12867">
    <property type="entry name" value="DinB_2"/>
    <property type="match status" value="1"/>
</dbReference>
<evidence type="ECO:0000313" key="3">
    <source>
        <dbReference type="Proteomes" id="UP001230005"/>
    </source>
</evidence>
<sequence length="157" mass="18265">MEEILFKQLQFVRDNTLKTLETITEDHADQIPEGFHNNIRWNLGHIYFVLEVFAFERNELPTKLPQEFYALFAPGTSPAEWKNAPTPTLSELTLLLQEQQGRIKTTLEGRLHEKAKNPLITKSGLNLETVGEFLNFNLFHEGVHFSTIQLYKRLLQK</sequence>
<dbReference type="Proteomes" id="UP001230005">
    <property type="component" value="Unassembled WGS sequence"/>
</dbReference>